<dbReference type="Proteomes" id="UP000078540">
    <property type="component" value="Unassembled WGS sequence"/>
</dbReference>
<keyword evidence="6 9" id="KW-0472">Membrane</keyword>
<name>A0A195BFL7_9HYME</name>
<dbReference type="Pfam" id="PF02949">
    <property type="entry name" value="7tm_6"/>
    <property type="match status" value="3"/>
</dbReference>
<feature type="transmembrane region" description="Helical" evidence="9">
    <location>
        <begin position="519"/>
        <end position="541"/>
    </location>
</feature>
<evidence type="ECO:0000256" key="7">
    <source>
        <dbReference type="ARBA" id="ARBA00023170"/>
    </source>
</evidence>
<feature type="transmembrane region" description="Helical" evidence="9">
    <location>
        <begin position="618"/>
        <end position="641"/>
    </location>
</feature>
<gene>
    <name evidence="10" type="ORF">ALC53_06106</name>
</gene>
<accession>A0A195BFL7</accession>
<keyword evidence="7 10" id="KW-0675">Receptor</keyword>
<feature type="transmembrane region" description="Helical" evidence="9">
    <location>
        <begin position="1045"/>
        <end position="1073"/>
    </location>
</feature>
<feature type="transmembrane region" description="Helical" evidence="9">
    <location>
        <begin position="788"/>
        <end position="809"/>
    </location>
</feature>
<evidence type="ECO:0000313" key="10">
    <source>
        <dbReference type="EMBL" id="KYM83375.1"/>
    </source>
</evidence>
<protein>
    <submittedName>
        <fullName evidence="10">Putative odorant receptor 13a</fullName>
    </submittedName>
</protein>
<proteinExistence type="predicted"/>
<evidence type="ECO:0000256" key="8">
    <source>
        <dbReference type="ARBA" id="ARBA00023224"/>
    </source>
</evidence>
<keyword evidence="5 9" id="KW-1133">Transmembrane helix</keyword>
<dbReference type="EMBL" id="KQ976490">
    <property type="protein sequence ID" value="KYM83375.1"/>
    <property type="molecule type" value="Genomic_DNA"/>
</dbReference>
<feature type="transmembrane region" description="Helical" evidence="9">
    <location>
        <begin position="118"/>
        <end position="139"/>
    </location>
</feature>
<feature type="transmembrane region" description="Helical" evidence="9">
    <location>
        <begin position="561"/>
        <end position="580"/>
    </location>
</feature>
<feature type="transmembrane region" description="Helical" evidence="9">
    <location>
        <begin position="675"/>
        <end position="698"/>
    </location>
</feature>
<sequence length="1176" mass="136102">MVITSTISPVLKIGLQILGIWPRVSYSTIQWLSFTLSTLIIQYFQYLYIFEHLKISELSNLIDGLTVTLEYSLTLFKLIGLWIHRQVLHQILVAMDNDWCECINMDKHLYMMTIKANIAHFISNALLSVNAIVALLYLLGDYVIRFVFLNEDQNHTLRQFPIKIQFPFETQQSPMFEVLVVTIALHVMLHVSILCILNGLVLTLEYSSSRICRVFIWNTNRKTQQNYIIFREHRETFLFYCINASCLEYVSYLFSRIFHYNCNSFTNHSVDLYSLRFQYCIRMVVTSTVSPVLKIGLQLLGVWPGVSIPYWLIYICSILIVQYFQYRYVYEHFKISELSNLVDSLPASLDYSLTIFKVVILWIHRRVVYQLLAAMDNDWHECVDIDQHLYVMIIKANTSHFYANIMISIYIIVGVFYLLSGYIVHFVYEIEDYNNTLREFPIKVHFPFENQQSPIFELLALTLFLHVLLNTSTVSIVNALISTLSKSIADAAYESFWYDLPLNQRKILMFIIMRSQKQLIITAGKITSLSLTTFILILQYYQYRYVLEHFKISQLSNLVDSLSAALSFSLIIFKITSIWIHRGVLHQLLAAMDNDWRKCVDTDQHLYVMTIKANISHFYSNVMISINILAAVSYFFGGYAIRFVHQSGDYNNTLGQFPIKVQFPLKAQQWPIFELLAVTQFLLILFNSYMLSVINALISTLVLHVSGQIDILCQEFKTISVKTLPYKTSTSMLGILIERHNRIFWFSDNIENLFSFIALMQVIWNTLVICGLIFIIIISFHIETGVSVIIKSVFSYLAVIAEIFILCFAGEYLNLKSKSIADAAYESFWYDLSSNNKKIISFIILRSQKQFVITAGKITNLSLETFTSNNTLYRDIHQLLIAMDKDWRECVNIDHHLYVMTIKANTSHFCSNIMFSINTIASVSYLLSGYAIRFVYLSEDYNNDTLRQLPIKVQFPFEIQQSPIFELLAVILFLHVMLNSCTLSILNALISTLVFHVSGQIDILCQEFKNLSAKFLPDKTSTSTLTILIERHNRIFLFSDKIEELFSFIALMQVIWNTFIICSLGFIIIISLYVETGVITIIKTIFTYLAVIVEVFILCFAGEYLNLKSKSIANAVYESLWYDLLINQKRTLTFIIMRSQKQVIITAGRITSLSLETFTSILKASASYVSVLHAMY</sequence>
<feature type="transmembrane region" description="Helical" evidence="9">
    <location>
        <begin position="178"/>
        <end position="201"/>
    </location>
</feature>
<evidence type="ECO:0000256" key="5">
    <source>
        <dbReference type="ARBA" id="ARBA00022989"/>
    </source>
</evidence>
<keyword evidence="11" id="KW-1185">Reference proteome</keyword>
<dbReference type="PANTHER" id="PTHR21137:SF42">
    <property type="entry name" value="ODORANT RECEPTOR 83A"/>
    <property type="match status" value="1"/>
</dbReference>
<dbReference type="AlphaFoldDB" id="A0A195BFL7"/>
<feature type="transmembrane region" description="Helical" evidence="9">
    <location>
        <begin position="913"/>
        <end position="936"/>
    </location>
</feature>
<dbReference type="GO" id="GO:0007165">
    <property type="term" value="P:signal transduction"/>
    <property type="evidence" value="ECO:0007669"/>
    <property type="project" value="UniProtKB-KW"/>
</dbReference>
<organism evidence="10 11">
    <name type="scientific">Atta colombica</name>
    <dbReference type="NCBI Taxonomy" id="520822"/>
    <lineage>
        <taxon>Eukaryota</taxon>
        <taxon>Metazoa</taxon>
        <taxon>Ecdysozoa</taxon>
        <taxon>Arthropoda</taxon>
        <taxon>Hexapoda</taxon>
        <taxon>Insecta</taxon>
        <taxon>Pterygota</taxon>
        <taxon>Neoptera</taxon>
        <taxon>Endopterygota</taxon>
        <taxon>Hymenoptera</taxon>
        <taxon>Apocrita</taxon>
        <taxon>Aculeata</taxon>
        <taxon>Formicoidea</taxon>
        <taxon>Formicidae</taxon>
        <taxon>Myrmicinae</taxon>
        <taxon>Atta</taxon>
    </lineage>
</organism>
<reference evidence="10 11" key="1">
    <citation type="submission" date="2015-09" db="EMBL/GenBank/DDBJ databases">
        <title>Atta colombica WGS genome.</title>
        <authorList>
            <person name="Nygaard S."/>
            <person name="Hu H."/>
            <person name="Boomsma J."/>
            <person name="Zhang G."/>
        </authorList>
    </citation>
    <scope>NUCLEOTIDE SEQUENCE [LARGE SCALE GENOMIC DNA]</scope>
    <source>
        <strain evidence="10">Treedump-2</strain>
        <tissue evidence="10">Whole body</tissue>
    </source>
</reference>
<dbReference type="STRING" id="520822.A0A195BFL7"/>
<keyword evidence="8" id="KW-0807">Transducer</keyword>
<keyword evidence="4" id="KW-0552">Olfaction</keyword>
<feature type="transmembrane region" description="Helical" evidence="9">
    <location>
        <begin position="762"/>
        <end position="782"/>
    </location>
</feature>
<evidence type="ECO:0000256" key="3">
    <source>
        <dbReference type="ARBA" id="ARBA00022692"/>
    </source>
</evidence>
<dbReference type="GO" id="GO:0004984">
    <property type="term" value="F:olfactory receptor activity"/>
    <property type="evidence" value="ECO:0007669"/>
    <property type="project" value="InterPro"/>
</dbReference>
<keyword evidence="3 9" id="KW-0812">Transmembrane</keyword>
<dbReference type="GO" id="GO:0005549">
    <property type="term" value="F:odorant binding"/>
    <property type="evidence" value="ECO:0007669"/>
    <property type="project" value="InterPro"/>
</dbReference>
<feature type="transmembrane region" description="Helical" evidence="9">
    <location>
        <begin position="1085"/>
        <end position="1105"/>
    </location>
</feature>
<feature type="transmembrane region" description="Helical" evidence="9">
    <location>
        <begin position="237"/>
        <end position="258"/>
    </location>
</feature>
<evidence type="ECO:0000256" key="2">
    <source>
        <dbReference type="ARBA" id="ARBA00022606"/>
    </source>
</evidence>
<feature type="transmembrane region" description="Helical" evidence="9">
    <location>
        <begin position="967"/>
        <end position="990"/>
    </location>
</feature>
<feature type="transmembrane region" description="Helical" evidence="9">
    <location>
        <begin position="308"/>
        <end position="326"/>
    </location>
</feature>
<feature type="transmembrane region" description="Helical" evidence="9">
    <location>
        <begin position="401"/>
        <end position="428"/>
    </location>
</feature>
<keyword evidence="2" id="KW-0716">Sensory transduction</keyword>
<dbReference type="PANTHER" id="PTHR21137">
    <property type="entry name" value="ODORANT RECEPTOR"/>
    <property type="match status" value="1"/>
</dbReference>
<dbReference type="GO" id="GO:0005886">
    <property type="term" value="C:plasma membrane"/>
    <property type="evidence" value="ECO:0007669"/>
    <property type="project" value="UniProtKB-SubCell"/>
</dbReference>
<evidence type="ECO:0000313" key="11">
    <source>
        <dbReference type="Proteomes" id="UP000078540"/>
    </source>
</evidence>
<evidence type="ECO:0000256" key="9">
    <source>
        <dbReference type="SAM" id="Phobius"/>
    </source>
</evidence>
<dbReference type="InterPro" id="IPR004117">
    <property type="entry name" value="7tm6_olfct_rcpt"/>
</dbReference>
<comment type="subcellular location">
    <subcellularLocation>
        <location evidence="1">Membrane</location>
        <topology evidence="1">Multi-pass membrane protein</topology>
    </subcellularLocation>
</comment>
<evidence type="ECO:0000256" key="1">
    <source>
        <dbReference type="ARBA" id="ARBA00004141"/>
    </source>
</evidence>
<feature type="transmembrane region" description="Helical" evidence="9">
    <location>
        <begin position="458"/>
        <end position="481"/>
    </location>
</feature>
<feature type="transmembrane region" description="Helical" evidence="9">
    <location>
        <begin position="29"/>
        <end position="49"/>
    </location>
</feature>
<evidence type="ECO:0000256" key="6">
    <source>
        <dbReference type="ARBA" id="ARBA00023136"/>
    </source>
</evidence>
<evidence type="ECO:0000256" key="4">
    <source>
        <dbReference type="ARBA" id="ARBA00022725"/>
    </source>
</evidence>